<organism evidence="2 3">
    <name type="scientific">Pararobbsia alpina</name>
    <dbReference type="NCBI Taxonomy" id="621374"/>
    <lineage>
        <taxon>Bacteria</taxon>
        <taxon>Pseudomonadati</taxon>
        <taxon>Pseudomonadota</taxon>
        <taxon>Betaproteobacteria</taxon>
        <taxon>Burkholderiales</taxon>
        <taxon>Burkholderiaceae</taxon>
        <taxon>Pararobbsia</taxon>
    </lineage>
</organism>
<proteinExistence type="predicted"/>
<evidence type="ECO:0000313" key="3">
    <source>
        <dbReference type="Proteomes" id="UP000494115"/>
    </source>
</evidence>
<sequence length="129" mass="14424">MQLDHVTIVAPDCEGMRRFFVDIAGMTEGPRPPFGISGYWLYLDGRAVIHLIGSGARSESSTNGRLATRIDHLALRVQTGEEWQALLDRLHANRIPYQTADVPISRERQLFVQLGTSVVVEFVTAMSRD</sequence>
<dbReference type="InterPro" id="IPR037523">
    <property type="entry name" value="VOC_core"/>
</dbReference>
<dbReference type="RefSeq" id="WP_175105796.1">
    <property type="nucleotide sequence ID" value="NZ_CADIKM010000015.1"/>
</dbReference>
<dbReference type="AlphaFoldDB" id="A0A6S7BB08"/>
<protein>
    <recommendedName>
        <fullName evidence="1">VOC domain-containing protein</fullName>
    </recommendedName>
</protein>
<gene>
    <name evidence="2" type="ORF">LMG28138_03264</name>
</gene>
<feature type="domain" description="VOC" evidence="1">
    <location>
        <begin position="2"/>
        <end position="129"/>
    </location>
</feature>
<dbReference type="SUPFAM" id="SSF54593">
    <property type="entry name" value="Glyoxalase/Bleomycin resistance protein/Dihydroxybiphenyl dioxygenase"/>
    <property type="match status" value="1"/>
</dbReference>
<dbReference type="Gene3D" id="3.10.180.10">
    <property type="entry name" value="2,3-Dihydroxybiphenyl 1,2-Dioxygenase, domain 1"/>
    <property type="match status" value="1"/>
</dbReference>
<dbReference type="EMBL" id="CADIKM010000015">
    <property type="protein sequence ID" value="CAB3792096.1"/>
    <property type="molecule type" value="Genomic_DNA"/>
</dbReference>
<dbReference type="InterPro" id="IPR029068">
    <property type="entry name" value="Glyas_Bleomycin-R_OHBP_Dase"/>
</dbReference>
<keyword evidence="3" id="KW-1185">Reference proteome</keyword>
<dbReference type="PROSITE" id="PS51819">
    <property type="entry name" value="VOC"/>
    <property type="match status" value="1"/>
</dbReference>
<reference evidence="2 3" key="1">
    <citation type="submission" date="2020-04" db="EMBL/GenBank/DDBJ databases">
        <authorList>
            <person name="De Canck E."/>
        </authorList>
    </citation>
    <scope>NUCLEOTIDE SEQUENCE [LARGE SCALE GENOMIC DNA]</scope>
    <source>
        <strain evidence="2 3">LMG 28138</strain>
    </source>
</reference>
<accession>A0A6S7BB08</accession>
<evidence type="ECO:0000259" key="1">
    <source>
        <dbReference type="PROSITE" id="PS51819"/>
    </source>
</evidence>
<name>A0A6S7BB08_9BURK</name>
<evidence type="ECO:0000313" key="2">
    <source>
        <dbReference type="EMBL" id="CAB3792096.1"/>
    </source>
</evidence>
<dbReference type="Proteomes" id="UP000494115">
    <property type="component" value="Unassembled WGS sequence"/>
</dbReference>